<name>A0A8T8DWD5_9EURY</name>
<dbReference type="GeneID" id="62876123"/>
<organism evidence="1 2">
    <name type="scientific">Haloterrigena salifodinae</name>
    <dbReference type="NCBI Taxonomy" id="2675099"/>
    <lineage>
        <taxon>Archaea</taxon>
        <taxon>Methanobacteriati</taxon>
        <taxon>Methanobacteriota</taxon>
        <taxon>Stenosarchaea group</taxon>
        <taxon>Halobacteria</taxon>
        <taxon>Halobacteriales</taxon>
        <taxon>Natrialbaceae</taxon>
        <taxon>Haloterrigena</taxon>
    </lineage>
</organism>
<dbReference type="RefSeq" id="WP_204746845.1">
    <property type="nucleotide sequence ID" value="NZ_CP069188.1"/>
</dbReference>
<dbReference type="PANTHER" id="PTHR13061:SF29">
    <property type="entry name" value="GAMMA CARBONIC ANHYDRASE-LIKE 1, MITOCHONDRIAL-RELATED"/>
    <property type="match status" value="1"/>
</dbReference>
<dbReference type="InterPro" id="IPR047324">
    <property type="entry name" value="LbH_gamma_CA-like"/>
</dbReference>
<dbReference type="Gene3D" id="2.160.10.10">
    <property type="entry name" value="Hexapeptide repeat proteins"/>
    <property type="match status" value="1"/>
</dbReference>
<dbReference type="Proteomes" id="UP000637819">
    <property type="component" value="Chromosome"/>
</dbReference>
<evidence type="ECO:0000313" key="2">
    <source>
        <dbReference type="Proteomes" id="UP000637819"/>
    </source>
</evidence>
<keyword evidence="2" id="KW-1185">Reference proteome</keyword>
<dbReference type="Pfam" id="PF14602">
    <property type="entry name" value="Hexapep_2"/>
    <property type="match status" value="1"/>
</dbReference>
<sequence>MVDSRTYAFEGTQPTVDDAAAVSREATLVGDVRIDADASVWPGVVLRGDIGPVRVGEQAHIGDNATIHASTLADRVMIGHGAVLNEATVEEGTLIGFNATVNTESTVGAGSVVAAGTVIPDEYDIPPESFARGVPAKITPLEETGVDAKAIFEEFSSGEYTNLAGRHEELFD</sequence>
<dbReference type="AlphaFoldDB" id="A0A8T8DWD5"/>
<dbReference type="SUPFAM" id="SSF51161">
    <property type="entry name" value="Trimeric LpxA-like enzymes"/>
    <property type="match status" value="1"/>
</dbReference>
<dbReference type="PANTHER" id="PTHR13061">
    <property type="entry name" value="DYNACTIN SUBUNIT P25"/>
    <property type="match status" value="1"/>
</dbReference>
<reference evidence="1 2" key="1">
    <citation type="submission" date="2021-01" db="EMBL/GenBank/DDBJ databases">
        <title>Genome Sequence and Methylation Pattern of Haloterrigena salifodinae BOL5-1, An Extremely Halophilic Archaeon from a Bolivian Salt Mine.</title>
        <authorList>
            <person name="DasSarma P."/>
            <person name="Anton B.P."/>
            <person name="DasSarma S.L."/>
            <person name="von Ehrenheim H.A.L."/>
            <person name="Martinez F.L."/>
            <person name="Guzman D."/>
            <person name="Roberts R.J."/>
            <person name="DasSarma S."/>
        </authorList>
    </citation>
    <scope>NUCLEOTIDE SEQUENCE [LARGE SCALE GENOMIC DNA]</scope>
    <source>
        <strain evidence="1 2">BOL5-1</strain>
    </source>
</reference>
<accession>A0A8T8DWD5</accession>
<protein>
    <submittedName>
        <fullName evidence="1">Gamma carbonic anhydrase family protein</fullName>
    </submittedName>
</protein>
<evidence type="ECO:0000313" key="1">
    <source>
        <dbReference type="EMBL" id="QRV13924.1"/>
    </source>
</evidence>
<proteinExistence type="predicted"/>
<gene>
    <name evidence="1" type="ORF">JMJ58_13325</name>
</gene>
<dbReference type="InterPro" id="IPR011004">
    <property type="entry name" value="Trimer_LpxA-like_sf"/>
</dbReference>
<dbReference type="EMBL" id="CP069188">
    <property type="protein sequence ID" value="QRV13924.1"/>
    <property type="molecule type" value="Genomic_DNA"/>
</dbReference>
<dbReference type="OrthoDB" id="10940at2157"/>
<dbReference type="InterPro" id="IPR001451">
    <property type="entry name" value="Hexapep"/>
</dbReference>
<dbReference type="KEGG" id="hsal:JMJ58_13325"/>
<dbReference type="CDD" id="cd04645">
    <property type="entry name" value="LbH_gamma_CA_like"/>
    <property type="match status" value="1"/>
</dbReference>
<dbReference type="InterPro" id="IPR050484">
    <property type="entry name" value="Transf_Hexapept/Carb_Anhydrase"/>
</dbReference>